<keyword evidence="2" id="KW-0675">Receptor</keyword>
<protein>
    <submittedName>
        <fullName evidence="2">Low-density lipoprotein receptor repeat class B</fullName>
    </submittedName>
</protein>
<dbReference type="GO" id="GO:0042813">
    <property type="term" value="F:Wnt receptor activity"/>
    <property type="evidence" value="ECO:0007669"/>
    <property type="project" value="TreeGrafter"/>
</dbReference>
<feature type="repeat" description="LDL-receptor class B" evidence="1">
    <location>
        <begin position="141"/>
        <end position="184"/>
    </location>
</feature>
<evidence type="ECO:0000313" key="3">
    <source>
        <dbReference type="Proteomes" id="UP000054047"/>
    </source>
</evidence>
<dbReference type="Proteomes" id="UP000054047">
    <property type="component" value="Unassembled WGS sequence"/>
</dbReference>
<sequence>MVVANIFAQADEEDNDIIAIAFDPRRALQFWIDDGYRAVYRASEPNGNQSHVGQKLDLDFESAGVKPTNLAVDYLTGNIFITTTAIDPDMPAARRKRMSEPMHNINTGGVYVALSDGRYLKKIIGGHLEYPTAIVTLPSVGRICYADAGLHAKIECADMDGTHREIIVKDLVFSPSSMAVDEGKGNRIYWADPKYRKVESVNPDGSDRQTIVRDKNAPFAIDVFENHLYWVSRDTKTLYVQDKFGRGRVSVLASNLEDVHAVRVSQR</sequence>
<dbReference type="PANTHER" id="PTHR46513">
    <property type="entry name" value="VITELLOGENIN RECEPTOR-LIKE PROTEIN-RELATED-RELATED"/>
    <property type="match status" value="1"/>
</dbReference>
<keyword evidence="3" id="KW-1185">Reference proteome</keyword>
<dbReference type="InterPro" id="IPR050778">
    <property type="entry name" value="Cueball_EGF_LRP_Nidogen"/>
</dbReference>
<accession>A0A0C2CJF3</accession>
<evidence type="ECO:0000256" key="1">
    <source>
        <dbReference type="PROSITE-ProRule" id="PRU00461"/>
    </source>
</evidence>
<dbReference type="GO" id="GO:0060070">
    <property type="term" value="P:canonical Wnt signaling pathway"/>
    <property type="evidence" value="ECO:0007669"/>
    <property type="project" value="TreeGrafter"/>
</dbReference>
<dbReference type="GO" id="GO:0017147">
    <property type="term" value="F:Wnt-protein binding"/>
    <property type="evidence" value="ECO:0007669"/>
    <property type="project" value="TreeGrafter"/>
</dbReference>
<dbReference type="Gene3D" id="2.120.10.30">
    <property type="entry name" value="TolB, C-terminal domain"/>
    <property type="match status" value="1"/>
</dbReference>
<dbReference type="GO" id="GO:0005886">
    <property type="term" value="C:plasma membrane"/>
    <property type="evidence" value="ECO:0007669"/>
    <property type="project" value="TreeGrafter"/>
</dbReference>
<reference evidence="2 3" key="1">
    <citation type="submission" date="2013-12" db="EMBL/GenBank/DDBJ databases">
        <title>Draft genome of the parsitic nematode Ancylostoma duodenale.</title>
        <authorList>
            <person name="Mitreva M."/>
        </authorList>
    </citation>
    <scope>NUCLEOTIDE SEQUENCE [LARGE SCALE GENOMIC DNA]</scope>
    <source>
        <strain evidence="2 3">Zhejiang</strain>
    </source>
</reference>
<gene>
    <name evidence="2" type="ORF">ANCDUO_13246</name>
</gene>
<dbReference type="PANTHER" id="PTHR46513:SF35">
    <property type="entry name" value="EGF-LIKE DOMAIN-CONTAINING PROTEIN"/>
    <property type="match status" value="1"/>
</dbReference>
<dbReference type="SUPFAM" id="SSF101898">
    <property type="entry name" value="NHL repeat"/>
    <property type="match status" value="1"/>
</dbReference>
<dbReference type="Pfam" id="PF00058">
    <property type="entry name" value="Ldl_recept_b"/>
    <property type="match status" value="1"/>
</dbReference>
<dbReference type="PROSITE" id="PS51120">
    <property type="entry name" value="LDLRB"/>
    <property type="match status" value="2"/>
</dbReference>
<evidence type="ECO:0000313" key="2">
    <source>
        <dbReference type="EMBL" id="KIH56573.1"/>
    </source>
</evidence>
<proteinExistence type="predicted"/>
<dbReference type="OrthoDB" id="5841886at2759"/>
<dbReference type="AlphaFoldDB" id="A0A0C2CJF3"/>
<dbReference type="InterPro" id="IPR011042">
    <property type="entry name" value="6-blade_b-propeller_TolB-like"/>
</dbReference>
<keyword evidence="2" id="KW-0449">Lipoprotein</keyword>
<dbReference type="SMART" id="SM00135">
    <property type="entry name" value="LY"/>
    <property type="match status" value="4"/>
</dbReference>
<dbReference type="EMBL" id="KN735545">
    <property type="protein sequence ID" value="KIH56573.1"/>
    <property type="molecule type" value="Genomic_DNA"/>
</dbReference>
<organism evidence="2 3">
    <name type="scientific">Ancylostoma duodenale</name>
    <dbReference type="NCBI Taxonomy" id="51022"/>
    <lineage>
        <taxon>Eukaryota</taxon>
        <taxon>Metazoa</taxon>
        <taxon>Ecdysozoa</taxon>
        <taxon>Nematoda</taxon>
        <taxon>Chromadorea</taxon>
        <taxon>Rhabditida</taxon>
        <taxon>Rhabditina</taxon>
        <taxon>Rhabditomorpha</taxon>
        <taxon>Strongyloidea</taxon>
        <taxon>Ancylostomatidae</taxon>
        <taxon>Ancylostomatinae</taxon>
        <taxon>Ancylostoma</taxon>
    </lineage>
</organism>
<name>A0A0C2CJF3_9BILA</name>
<dbReference type="InterPro" id="IPR000033">
    <property type="entry name" value="LDLR_classB_rpt"/>
</dbReference>
<feature type="repeat" description="LDL-receptor class B" evidence="1">
    <location>
        <begin position="186"/>
        <end position="227"/>
    </location>
</feature>